<dbReference type="PANTHER" id="PTHR19446">
    <property type="entry name" value="REVERSE TRANSCRIPTASES"/>
    <property type="match status" value="1"/>
</dbReference>
<name>A0A1R1YEY2_9FUNG</name>
<dbReference type="OrthoDB" id="3047174at2759"/>
<accession>A0A1R1YEY2</accession>
<comment type="caution">
    <text evidence="1">The sequence shown here is derived from an EMBL/GenBank/DDBJ whole genome shotgun (WGS) entry which is preliminary data.</text>
</comment>
<dbReference type="AlphaFoldDB" id="A0A1R1YEY2"/>
<dbReference type="EMBL" id="LSSN01000169">
    <property type="protein sequence ID" value="OMJ25439.1"/>
    <property type="molecule type" value="Genomic_DNA"/>
</dbReference>
<dbReference type="Proteomes" id="UP000187283">
    <property type="component" value="Unassembled WGS sequence"/>
</dbReference>
<sequence>MDSSASTKLTLKLGTGFQQAKVTNSVGSRYLAKDTTGNSRDPSKWQALLNYDSDYFPECDHSISWADITTSLNDTPNNKAPGADGVPSEVWKLVMAEKSPTSDLAKIIFKIIKIMHETGKIPKSMTTSVVVPVPKKGDMKDPNNYRGISLIPTLIKLLAKIVATKLAAIDKKYNILIKEQAGFRNFEETAVCGRCSRADRLCRKPENHIGRHHYVIEHLGNDCECLQVCDDGCQLQRSGRTDTAAADNQHLGRCGWYNKKQQNEGPEGHTLIDQATRMVAKVGKNAAMERIREELGISSVFLRTSTARERAFIKFPASKTWFADLINQPIKAQKSTWVTGCSRWIKKYCTKNAAGQTVISLANRKAKNIKSKIQHWAISRNIKNKGNWIGLTAPHPTLRLGLQDVGRMRLSSYWTG</sequence>
<organism evidence="1 2">
    <name type="scientific">Smittium culicis</name>
    <dbReference type="NCBI Taxonomy" id="133412"/>
    <lineage>
        <taxon>Eukaryota</taxon>
        <taxon>Fungi</taxon>
        <taxon>Fungi incertae sedis</taxon>
        <taxon>Zoopagomycota</taxon>
        <taxon>Kickxellomycotina</taxon>
        <taxon>Harpellomycetes</taxon>
        <taxon>Harpellales</taxon>
        <taxon>Legeriomycetaceae</taxon>
        <taxon>Smittium</taxon>
    </lineage>
</organism>
<reference evidence="1 2" key="1">
    <citation type="submission" date="2017-01" db="EMBL/GenBank/DDBJ databases">
        <authorList>
            <person name="Mah S.A."/>
            <person name="Swanson W.J."/>
            <person name="Moy G.W."/>
            <person name="Vacquier V.D."/>
        </authorList>
    </citation>
    <scope>NUCLEOTIDE SEQUENCE [LARGE SCALE GENOMIC DNA]</scope>
    <source>
        <strain evidence="1 2">GSMNP</strain>
    </source>
</reference>
<protein>
    <submittedName>
        <fullName evidence="1">Transposon TX1 protein</fullName>
    </submittedName>
</protein>
<evidence type="ECO:0000313" key="1">
    <source>
        <dbReference type="EMBL" id="OMJ25439.1"/>
    </source>
</evidence>
<evidence type="ECO:0000313" key="2">
    <source>
        <dbReference type="Proteomes" id="UP000187283"/>
    </source>
</evidence>
<proteinExistence type="predicted"/>
<keyword evidence="2" id="KW-1185">Reference proteome</keyword>
<gene>
    <name evidence="1" type="ORF">AYI70_g894</name>
</gene>